<proteinExistence type="predicted"/>
<sequence length="180" mass="20674">MVKQNKTKTFTTEAWYKITDTIANAFHLEAMELARYRENKTAKLIAAIPFIAGCRQPLRTAVAHVAVYQLARREAKDIFLHDIDDDASIMDRLFEGSSFNGGDERIIKHGMNLLALQMIRGYAKDWSDDIMHMKYNPLVHRSWNFEAEEESLIKEIRAIDCPEMDAVMSLNDVDGYWDAG</sequence>
<gene>
    <name evidence="1" type="ORF">PQJ61_09030</name>
</gene>
<dbReference type="AlphaFoldDB" id="A0AAJ1MJ07"/>
<dbReference type="EMBL" id="JAQQAL010000019">
    <property type="protein sequence ID" value="MDC7226893.1"/>
    <property type="molecule type" value="Genomic_DNA"/>
</dbReference>
<name>A0AAJ1MJ07_9SPIO</name>
<dbReference type="Proteomes" id="UP001221217">
    <property type="component" value="Unassembled WGS sequence"/>
</dbReference>
<organism evidence="1 2">
    <name type="scientific">Candidatus Thalassospirochaeta sargassi</name>
    <dbReference type="NCBI Taxonomy" id="3119039"/>
    <lineage>
        <taxon>Bacteria</taxon>
        <taxon>Pseudomonadati</taxon>
        <taxon>Spirochaetota</taxon>
        <taxon>Spirochaetia</taxon>
        <taxon>Spirochaetales</taxon>
        <taxon>Spirochaetaceae</taxon>
        <taxon>Candidatus Thalassospirochaeta</taxon>
    </lineage>
</organism>
<accession>A0AAJ1MJ07</accession>
<reference evidence="1 2" key="1">
    <citation type="submission" date="2022-12" db="EMBL/GenBank/DDBJ databases">
        <title>Metagenome assembled genome from gulf of manar.</title>
        <authorList>
            <person name="Kohli P."/>
            <person name="Pk S."/>
            <person name="Venkata Ramana C."/>
            <person name="Sasikala C."/>
        </authorList>
    </citation>
    <scope>NUCLEOTIDE SEQUENCE [LARGE SCALE GENOMIC DNA]</scope>
    <source>
        <strain evidence="1">JB008</strain>
    </source>
</reference>
<protein>
    <submittedName>
        <fullName evidence="1">Uncharacterized protein</fullName>
    </submittedName>
</protein>
<evidence type="ECO:0000313" key="1">
    <source>
        <dbReference type="EMBL" id="MDC7226893.1"/>
    </source>
</evidence>
<comment type="caution">
    <text evidence="1">The sequence shown here is derived from an EMBL/GenBank/DDBJ whole genome shotgun (WGS) entry which is preliminary data.</text>
</comment>
<evidence type="ECO:0000313" key="2">
    <source>
        <dbReference type="Proteomes" id="UP001221217"/>
    </source>
</evidence>